<dbReference type="InterPro" id="IPR036388">
    <property type="entry name" value="WH-like_DNA-bd_sf"/>
</dbReference>
<sequence>MESWDDLRFFLAVARHKTHAAAANALQVDATTVGRRIRALEEQFDSRLFARTPNGLALTEAGLALAPHAERMESQVLAAEGALGGVDSRLEGVLCLTAGEGLSSYVLAPKLLEFRREHPAIRIEIRAENRTLDLSRREADVAVRLFRPKERSLVARRIGNLTLAVYGSRDYLQRRGRPRKLRDLAAHDWVGFDPSLDRTPPSKWMRRHVPAERWVLRSNTTTVVLSACAAGHGLGLLPSAYVPFYPTLEHVVPQVAVRAEIWAVTHPDIYPSARIKALLAWLGRALPSDEPATTNATPAARRSASSPRAPSP</sequence>
<dbReference type="InterPro" id="IPR000847">
    <property type="entry name" value="LysR_HTH_N"/>
</dbReference>
<dbReference type="InterPro" id="IPR005119">
    <property type="entry name" value="LysR_subst-bd"/>
</dbReference>
<gene>
    <name evidence="7" type="ORF">LZC94_24610</name>
</gene>
<dbReference type="Pfam" id="PF03466">
    <property type="entry name" value="LysR_substrate"/>
    <property type="match status" value="1"/>
</dbReference>
<comment type="similarity">
    <text evidence="1">Belongs to the LysR transcriptional regulatory family.</text>
</comment>
<dbReference type="Proteomes" id="UP001370348">
    <property type="component" value="Chromosome"/>
</dbReference>
<dbReference type="PANTHER" id="PTHR30537">
    <property type="entry name" value="HTH-TYPE TRANSCRIPTIONAL REGULATOR"/>
    <property type="match status" value="1"/>
</dbReference>
<dbReference type="CDD" id="cd08422">
    <property type="entry name" value="PBP2_CrgA_like"/>
    <property type="match status" value="1"/>
</dbReference>
<keyword evidence="2" id="KW-0805">Transcription regulation</keyword>
<dbReference type="InterPro" id="IPR058163">
    <property type="entry name" value="LysR-type_TF_proteobact-type"/>
</dbReference>
<feature type="domain" description="HTH lysR-type" evidence="6">
    <location>
        <begin position="1"/>
        <end position="59"/>
    </location>
</feature>
<keyword evidence="3" id="KW-0238">DNA-binding</keyword>
<evidence type="ECO:0000256" key="2">
    <source>
        <dbReference type="ARBA" id="ARBA00023015"/>
    </source>
</evidence>
<keyword evidence="8" id="KW-1185">Reference proteome</keyword>
<evidence type="ECO:0000256" key="3">
    <source>
        <dbReference type="ARBA" id="ARBA00023125"/>
    </source>
</evidence>
<proteinExistence type="inferred from homology"/>
<evidence type="ECO:0000259" key="6">
    <source>
        <dbReference type="PROSITE" id="PS50931"/>
    </source>
</evidence>
<dbReference type="Gene3D" id="3.40.190.290">
    <property type="match status" value="1"/>
</dbReference>
<evidence type="ECO:0000313" key="8">
    <source>
        <dbReference type="Proteomes" id="UP001370348"/>
    </source>
</evidence>
<dbReference type="SUPFAM" id="SSF53850">
    <property type="entry name" value="Periplasmic binding protein-like II"/>
    <property type="match status" value="1"/>
</dbReference>
<name>A0ABZ2LPD6_9BACT</name>
<organism evidence="7 8">
    <name type="scientific">Pendulispora albinea</name>
    <dbReference type="NCBI Taxonomy" id="2741071"/>
    <lineage>
        <taxon>Bacteria</taxon>
        <taxon>Pseudomonadati</taxon>
        <taxon>Myxococcota</taxon>
        <taxon>Myxococcia</taxon>
        <taxon>Myxococcales</taxon>
        <taxon>Sorangiineae</taxon>
        <taxon>Pendulisporaceae</taxon>
        <taxon>Pendulispora</taxon>
    </lineage>
</organism>
<feature type="compositionally biased region" description="Low complexity" evidence="5">
    <location>
        <begin position="291"/>
        <end position="312"/>
    </location>
</feature>
<evidence type="ECO:0000313" key="7">
    <source>
        <dbReference type="EMBL" id="WXB11055.1"/>
    </source>
</evidence>
<dbReference type="RefSeq" id="WP_394820670.1">
    <property type="nucleotide sequence ID" value="NZ_CP089984.1"/>
</dbReference>
<feature type="region of interest" description="Disordered" evidence="5">
    <location>
        <begin position="289"/>
        <end position="312"/>
    </location>
</feature>
<dbReference type="PROSITE" id="PS50931">
    <property type="entry name" value="HTH_LYSR"/>
    <property type="match status" value="1"/>
</dbReference>
<reference evidence="7 8" key="1">
    <citation type="submission" date="2021-12" db="EMBL/GenBank/DDBJ databases">
        <title>Discovery of the Pendulisporaceae a myxobacterial family with distinct sporulation behavior and unique specialized metabolism.</title>
        <authorList>
            <person name="Garcia R."/>
            <person name="Popoff A."/>
            <person name="Bader C.D."/>
            <person name="Loehr J."/>
            <person name="Walesch S."/>
            <person name="Walt C."/>
            <person name="Boldt J."/>
            <person name="Bunk B."/>
            <person name="Haeckl F.J.F.P.J."/>
            <person name="Gunesch A.P."/>
            <person name="Birkelbach J."/>
            <person name="Nuebel U."/>
            <person name="Pietschmann T."/>
            <person name="Bach T."/>
            <person name="Mueller R."/>
        </authorList>
    </citation>
    <scope>NUCLEOTIDE SEQUENCE [LARGE SCALE GENOMIC DNA]</scope>
    <source>
        <strain evidence="7 8">MSr11954</strain>
    </source>
</reference>
<evidence type="ECO:0000256" key="4">
    <source>
        <dbReference type="ARBA" id="ARBA00023163"/>
    </source>
</evidence>
<dbReference type="SUPFAM" id="SSF46785">
    <property type="entry name" value="Winged helix' DNA-binding domain"/>
    <property type="match status" value="1"/>
</dbReference>
<protein>
    <submittedName>
        <fullName evidence="7">LysR family transcriptional regulator</fullName>
    </submittedName>
</protein>
<accession>A0ABZ2LPD6</accession>
<dbReference type="InterPro" id="IPR036390">
    <property type="entry name" value="WH_DNA-bd_sf"/>
</dbReference>
<dbReference type="Pfam" id="PF00126">
    <property type="entry name" value="HTH_1"/>
    <property type="match status" value="1"/>
</dbReference>
<dbReference type="EMBL" id="CP089984">
    <property type="protein sequence ID" value="WXB11055.1"/>
    <property type="molecule type" value="Genomic_DNA"/>
</dbReference>
<dbReference type="Gene3D" id="1.10.10.10">
    <property type="entry name" value="Winged helix-like DNA-binding domain superfamily/Winged helix DNA-binding domain"/>
    <property type="match status" value="1"/>
</dbReference>
<evidence type="ECO:0000256" key="5">
    <source>
        <dbReference type="SAM" id="MobiDB-lite"/>
    </source>
</evidence>
<evidence type="ECO:0000256" key="1">
    <source>
        <dbReference type="ARBA" id="ARBA00009437"/>
    </source>
</evidence>
<dbReference type="PANTHER" id="PTHR30537:SF3">
    <property type="entry name" value="TRANSCRIPTIONAL REGULATORY PROTEIN"/>
    <property type="match status" value="1"/>
</dbReference>
<keyword evidence="4" id="KW-0804">Transcription</keyword>